<dbReference type="InterPro" id="IPR036428">
    <property type="entry name" value="PCD_sf"/>
</dbReference>
<dbReference type="AlphaFoldDB" id="A0A553NG11"/>
<dbReference type="EC" id="4.2.1.96" evidence="3"/>
<dbReference type="Proteomes" id="UP000318571">
    <property type="component" value="Chromosome 10"/>
</dbReference>
<organism evidence="6 7">
    <name type="scientific">Tigriopus californicus</name>
    <name type="common">Marine copepod</name>
    <dbReference type="NCBI Taxonomy" id="6832"/>
    <lineage>
        <taxon>Eukaryota</taxon>
        <taxon>Metazoa</taxon>
        <taxon>Ecdysozoa</taxon>
        <taxon>Arthropoda</taxon>
        <taxon>Crustacea</taxon>
        <taxon>Multicrustacea</taxon>
        <taxon>Hexanauplia</taxon>
        <taxon>Copepoda</taxon>
        <taxon>Harpacticoida</taxon>
        <taxon>Harpacticidae</taxon>
        <taxon>Tigriopus</taxon>
    </lineage>
</organism>
<accession>A0A553NG11</accession>
<reference evidence="6 7" key="1">
    <citation type="journal article" date="2018" name="Nat. Ecol. Evol.">
        <title>Genomic signatures of mitonuclear coevolution across populations of Tigriopus californicus.</title>
        <authorList>
            <person name="Barreto F.S."/>
            <person name="Watson E.T."/>
            <person name="Lima T.G."/>
            <person name="Willett C.S."/>
            <person name="Edmands S."/>
            <person name="Li W."/>
            <person name="Burton R.S."/>
        </authorList>
    </citation>
    <scope>NUCLEOTIDE SEQUENCE [LARGE SCALE GENOMIC DNA]</scope>
    <source>
        <strain evidence="6 7">San Diego</strain>
    </source>
</reference>
<dbReference type="HAMAP" id="MF_00434">
    <property type="entry name" value="Pterin_4_alpha"/>
    <property type="match status" value="1"/>
</dbReference>
<proteinExistence type="inferred from homology"/>
<evidence type="ECO:0000256" key="3">
    <source>
        <dbReference type="ARBA" id="ARBA00013252"/>
    </source>
</evidence>
<dbReference type="GO" id="GO:0006729">
    <property type="term" value="P:tetrahydrobiopterin biosynthetic process"/>
    <property type="evidence" value="ECO:0007669"/>
    <property type="project" value="InterPro"/>
</dbReference>
<evidence type="ECO:0000313" key="6">
    <source>
        <dbReference type="EMBL" id="TRY64351.1"/>
    </source>
</evidence>
<dbReference type="PANTHER" id="PTHR12599">
    <property type="entry name" value="PTERIN-4-ALPHA-CARBINOLAMINE DEHYDRATASE"/>
    <property type="match status" value="1"/>
</dbReference>
<dbReference type="OMA" id="WAEKWNH"/>
<comment type="caution">
    <text evidence="6">The sequence shown here is derived from an EMBL/GenBank/DDBJ whole genome shotgun (WGS) entry which is preliminary data.</text>
</comment>
<dbReference type="GO" id="GO:0008124">
    <property type="term" value="F:4-alpha-hydroxytetrahydrobiopterin dehydratase activity"/>
    <property type="evidence" value="ECO:0007669"/>
    <property type="project" value="UniProtKB-EC"/>
</dbReference>
<evidence type="ECO:0000256" key="4">
    <source>
        <dbReference type="ARBA" id="ARBA00023239"/>
    </source>
</evidence>
<dbReference type="NCBIfam" id="NF002018">
    <property type="entry name" value="PRK00823.1-3"/>
    <property type="match status" value="1"/>
</dbReference>
<evidence type="ECO:0000256" key="1">
    <source>
        <dbReference type="ARBA" id="ARBA00001554"/>
    </source>
</evidence>
<keyword evidence="7" id="KW-1185">Reference proteome</keyword>
<sequence length="101" mass="11356">MAAVKLDASARDSQLQPLLAPEGGWHLVEGRDAIQKTFMFQDFNEAFGFMTRVAIKADKMDHHPEWFNVYNKVDITLSTHDCQGLSGRDITLATFIDALTK</sequence>
<comment type="similarity">
    <text evidence="2">Belongs to the pterin-4-alpha-carbinolamine dehydratase family.</text>
</comment>
<dbReference type="PANTHER" id="PTHR12599:SF0">
    <property type="entry name" value="PTERIN-4-ALPHA-CARBINOLAMINE DEHYDRATASE"/>
    <property type="match status" value="1"/>
</dbReference>
<dbReference type="InterPro" id="IPR001533">
    <property type="entry name" value="Pterin_deHydtase"/>
</dbReference>
<dbReference type="EMBL" id="VCGU01000458">
    <property type="protein sequence ID" value="TRY64351.1"/>
    <property type="molecule type" value="Genomic_DNA"/>
</dbReference>
<keyword evidence="4" id="KW-0456">Lyase</keyword>
<evidence type="ECO:0000256" key="2">
    <source>
        <dbReference type="ARBA" id="ARBA00006472"/>
    </source>
</evidence>
<comment type="catalytic activity">
    <reaction evidence="1">
        <text>(4aS,6R)-4a-hydroxy-L-erythro-5,6,7,8-tetrahydrobiopterin = (6R)-L-erythro-6,7-dihydrobiopterin + H2O</text>
        <dbReference type="Rhea" id="RHEA:11920"/>
        <dbReference type="ChEBI" id="CHEBI:15377"/>
        <dbReference type="ChEBI" id="CHEBI:15642"/>
        <dbReference type="ChEBI" id="CHEBI:43120"/>
        <dbReference type="EC" id="4.2.1.96"/>
    </reaction>
</comment>
<dbReference type="Pfam" id="PF01329">
    <property type="entry name" value="Pterin_4a"/>
    <property type="match status" value="1"/>
</dbReference>
<dbReference type="CDD" id="cd00914">
    <property type="entry name" value="PCD_DCoH_subfamily_b"/>
    <property type="match status" value="1"/>
</dbReference>
<dbReference type="STRING" id="6832.A0A553NG11"/>
<evidence type="ECO:0000256" key="5">
    <source>
        <dbReference type="ARBA" id="ARBA00030497"/>
    </source>
</evidence>
<dbReference type="SUPFAM" id="SSF55248">
    <property type="entry name" value="PCD-like"/>
    <property type="match status" value="1"/>
</dbReference>
<evidence type="ECO:0000313" key="7">
    <source>
        <dbReference type="Proteomes" id="UP000318571"/>
    </source>
</evidence>
<protein>
    <recommendedName>
        <fullName evidence="3">4a-hydroxytetrahydrobiopterin dehydratase</fullName>
        <ecNumber evidence="3">4.2.1.96</ecNumber>
    </recommendedName>
    <alternativeName>
        <fullName evidence="5">4-alpha-hydroxy-tetrahydropterin dehydratase</fullName>
    </alternativeName>
</protein>
<dbReference type="Gene3D" id="3.30.1360.20">
    <property type="entry name" value="Transcriptional coactivator/pterin dehydratase"/>
    <property type="match status" value="1"/>
</dbReference>
<dbReference type="NCBIfam" id="NF002020">
    <property type="entry name" value="PRK00823.1-5"/>
    <property type="match status" value="1"/>
</dbReference>
<gene>
    <name evidence="6" type="ORF">TCAL_10990</name>
</gene>
<name>A0A553NG11_TIGCA</name>